<accession>A0A9P8VC47</accession>
<evidence type="ECO:0000313" key="3">
    <source>
        <dbReference type="Proteomes" id="UP000770015"/>
    </source>
</evidence>
<proteinExistence type="predicted"/>
<evidence type="ECO:0000313" key="2">
    <source>
        <dbReference type="EMBL" id="KAH6686237.1"/>
    </source>
</evidence>
<feature type="signal peptide" evidence="1">
    <location>
        <begin position="1"/>
        <end position="18"/>
    </location>
</feature>
<dbReference type="Proteomes" id="UP000770015">
    <property type="component" value="Unassembled WGS sequence"/>
</dbReference>
<feature type="chain" id="PRO_5040282713" evidence="1">
    <location>
        <begin position="19"/>
        <end position="80"/>
    </location>
</feature>
<keyword evidence="3" id="KW-1185">Reference proteome</keyword>
<dbReference type="OrthoDB" id="3476938at2759"/>
<organism evidence="2 3">
    <name type="scientific">Plectosphaerella plurivora</name>
    <dbReference type="NCBI Taxonomy" id="936078"/>
    <lineage>
        <taxon>Eukaryota</taxon>
        <taxon>Fungi</taxon>
        <taxon>Dikarya</taxon>
        <taxon>Ascomycota</taxon>
        <taxon>Pezizomycotina</taxon>
        <taxon>Sordariomycetes</taxon>
        <taxon>Hypocreomycetidae</taxon>
        <taxon>Glomerellales</taxon>
        <taxon>Plectosphaerellaceae</taxon>
        <taxon>Plectosphaerella</taxon>
    </lineage>
</organism>
<comment type="caution">
    <text evidence="2">The sequence shown here is derived from an EMBL/GenBank/DDBJ whole genome shotgun (WGS) entry which is preliminary data.</text>
</comment>
<evidence type="ECO:0000256" key="1">
    <source>
        <dbReference type="SAM" id="SignalP"/>
    </source>
</evidence>
<keyword evidence="1" id="KW-0732">Signal</keyword>
<gene>
    <name evidence="2" type="ORF">F5X68DRAFT_240549</name>
</gene>
<reference evidence="2" key="1">
    <citation type="journal article" date="2021" name="Nat. Commun.">
        <title>Genetic determinants of endophytism in the Arabidopsis root mycobiome.</title>
        <authorList>
            <person name="Mesny F."/>
            <person name="Miyauchi S."/>
            <person name="Thiergart T."/>
            <person name="Pickel B."/>
            <person name="Atanasova L."/>
            <person name="Karlsson M."/>
            <person name="Huettel B."/>
            <person name="Barry K.W."/>
            <person name="Haridas S."/>
            <person name="Chen C."/>
            <person name="Bauer D."/>
            <person name="Andreopoulos W."/>
            <person name="Pangilinan J."/>
            <person name="LaButti K."/>
            <person name="Riley R."/>
            <person name="Lipzen A."/>
            <person name="Clum A."/>
            <person name="Drula E."/>
            <person name="Henrissat B."/>
            <person name="Kohler A."/>
            <person name="Grigoriev I.V."/>
            <person name="Martin F.M."/>
            <person name="Hacquard S."/>
        </authorList>
    </citation>
    <scope>NUCLEOTIDE SEQUENCE</scope>
    <source>
        <strain evidence="2">MPI-SDFR-AT-0117</strain>
    </source>
</reference>
<protein>
    <submittedName>
        <fullName evidence="2">Uncharacterized protein</fullName>
    </submittedName>
</protein>
<dbReference type="AlphaFoldDB" id="A0A9P8VC47"/>
<sequence>MKTISLILALALAATGSAQVVRGPNGNCGFPGGPTCQSLGRPQRGELEQFTDPADSPAPGCCLLPIRCGNGDGGERCERV</sequence>
<name>A0A9P8VC47_9PEZI</name>
<dbReference type="EMBL" id="JAGSXJ010000013">
    <property type="protein sequence ID" value="KAH6686237.1"/>
    <property type="molecule type" value="Genomic_DNA"/>
</dbReference>